<keyword evidence="2" id="KW-1185">Reference proteome</keyword>
<protein>
    <submittedName>
        <fullName evidence="1">Uncharacterized protein</fullName>
    </submittedName>
</protein>
<evidence type="ECO:0000313" key="1">
    <source>
        <dbReference type="EMBL" id="KAB1068475.1"/>
    </source>
</evidence>
<name>A0A6N6MFE8_9FLAO</name>
<dbReference type="GO" id="GO:0000030">
    <property type="term" value="F:mannosyltransferase activity"/>
    <property type="evidence" value="ECO:0007669"/>
    <property type="project" value="TreeGrafter"/>
</dbReference>
<sequence length="297" mass="35384">CRILRCPKKGKPTKLPKLCEVCINSWKLHCPGFEIFILNLNNFQNHINRTIPKEFDKLTIQKKTNWIRCVLIYENGGIWMDASILLTQNITNWFKYEYDFIAVRDGKRIENWFFAATKKSPLLLEWIREYEYAMSIGAKKYEEDTMKLVEWKEWTYLYHQLCFLRACQKLSINIFDAKNPNHYILNIRVIGYPKADTKFNFKNDWANEYKHNAVRLGMKSNNIIALYKLPNFIRKWAKKALQSKIQIGSPLDLAGYSNKRNSLNKIHYSTIRIYCYTFLKTIYKKTYFLLSSNFSAK</sequence>
<dbReference type="Proteomes" id="UP000441333">
    <property type="component" value="Unassembled WGS sequence"/>
</dbReference>
<dbReference type="InterPro" id="IPR008441">
    <property type="entry name" value="AfumC-like_glycosyl_Trfase"/>
</dbReference>
<dbReference type="InterPro" id="IPR029044">
    <property type="entry name" value="Nucleotide-diphossugar_trans"/>
</dbReference>
<dbReference type="EMBL" id="WAAT01000037">
    <property type="protein sequence ID" value="KAB1068475.1"/>
    <property type="molecule type" value="Genomic_DNA"/>
</dbReference>
<dbReference type="RefSeq" id="WP_150938285.1">
    <property type="nucleotide sequence ID" value="NZ_WAAT01000037.1"/>
</dbReference>
<dbReference type="Gene3D" id="3.90.550.20">
    <property type="match status" value="1"/>
</dbReference>
<dbReference type="InterPro" id="IPR051706">
    <property type="entry name" value="Glycosyltransferase_domain"/>
</dbReference>
<dbReference type="AlphaFoldDB" id="A0A6N6MFE8"/>
<dbReference type="Pfam" id="PF05704">
    <property type="entry name" value="Caps_synth"/>
    <property type="match status" value="1"/>
</dbReference>
<feature type="non-terminal residue" evidence="1">
    <location>
        <position position="1"/>
    </location>
</feature>
<dbReference type="GO" id="GO:0016020">
    <property type="term" value="C:membrane"/>
    <property type="evidence" value="ECO:0007669"/>
    <property type="project" value="GOC"/>
</dbReference>
<dbReference type="PANTHER" id="PTHR32385">
    <property type="entry name" value="MANNOSYL PHOSPHORYLINOSITOL CERAMIDE SYNTHASE"/>
    <property type="match status" value="1"/>
</dbReference>
<accession>A0A6N6MFE8</accession>
<gene>
    <name evidence="1" type="ORF">F6U93_07175</name>
</gene>
<proteinExistence type="predicted"/>
<dbReference type="SUPFAM" id="SSF53448">
    <property type="entry name" value="Nucleotide-diphospho-sugar transferases"/>
    <property type="match status" value="1"/>
</dbReference>
<dbReference type="PANTHER" id="PTHR32385:SF15">
    <property type="entry name" value="INOSITOL PHOSPHOCERAMIDE MANNOSYLTRANSFERASE 1"/>
    <property type="match status" value="1"/>
</dbReference>
<dbReference type="GO" id="GO:0051999">
    <property type="term" value="P:mannosyl-inositol phosphorylceramide biosynthetic process"/>
    <property type="evidence" value="ECO:0007669"/>
    <property type="project" value="TreeGrafter"/>
</dbReference>
<reference evidence="1 2" key="1">
    <citation type="submission" date="2019-09" db="EMBL/GenBank/DDBJ databases">
        <authorList>
            <person name="Cao W.R."/>
        </authorList>
    </citation>
    <scope>NUCLEOTIDE SEQUENCE [LARGE SCALE GENOMIC DNA]</scope>
    <source>
        <strain evidence="1 2">B1N29</strain>
    </source>
</reference>
<evidence type="ECO:0000313" key="2">
    <source>
        <dbReference type="Proteomes" id="UP000441333"/>
    </source>
</evidence>
<comment type="caution">
    <text evidence="1">The sequence shown here is derived from an EMBL/GenBank/DDBJ whole genome shotgun (WGS) entry which is preliminary data.</text>
</comment>
<organism evidence="1 2">
    <name type="scientific">Pseudotamlana haliotis</name>
    <dbReference type="NCBI Taxonomy" id="2614804"/>
    <lineage>
        <taxon>Bacteria</taxon>
        <taxon>Pseudomonadati</taxon>
        <taxon>Bacteroidota</taxon>
        <taxon>Flavobacteriia</taxon>
        <taxon>Flavobacteriales</taxon>
        <taxon>Flavobacteriaceae</taxon>
        <taxon>Pseudotamlana</taxon>
    </lineage>
</organism>